<reference evidence="1 2" key="1">
    <citation type="submission" date="2018-07" db="EMBL/GenBank/DDBJ databases">
        <title>Genome sequencing of rice bacterial endophytes.</title>
        <authorList>
            <person name="Venturi V."/>
        </authorList>
    </citation>
    <scope>NUCLEOTIDE SEQUENCE [LARGE SCALE GENOMIC DNA]</scope>
    <source>
        <strain evidence="1 2">AG1002</strain>
    </source>
</reference>
<name>A0A3D9EUY6_ECTOL</name>
<sequence>MRAPFKLLDAQAALGFVISQTTHIERQVNEIVYPDIQYPALVPVDTSASPWAKTVTYFSSDKYGKADWINGNADDIPRAGTELTKFETQIHTAGIGYGYGLEEISQAAMLGYNLDAEDAKAARRAYEEMVDRVALYGDSSKGFSGLVNAPNVTAGSVTNGNWAAATPDKILADVNNQLAGQAQGTLYTALADTLLLPLDSLNLLATRMVSDLSTETILSWLLRNNVYTAQTGQPLTIRGLRGLEKAGAGGTRRMVSYRRDPSVVKLHLPMPHRFLPVFQAGPMRWEIPGIFRLGGVDVRQPLQVRYADGL</sequence>
<gene>
    <name evidence="1" type="ORF">DFO60_1488</name>
</gene>
<accession>A0A3D9EUY6</accession>
<protein>
    <recommendedName>
        <fullName evidence="3">DUF2184 domain-containing protein</fullName>
    </recommendedName>
</protein>
<dbReference type="EMBL" id="QRDL01000002">
    <property type="protein sequence ID" value="RED06982.1"/>
    <property type="molecule type" value="Genomic_DNA"/>
</dbReference>
<proteinExistence type="predicted"/>
<comment type="caution">
    <text evidence="1">The sequence shown here is derived from an EMBL/GenBank/DDBJ whole genome shotgun (WGS) entry which is preliminary data.</text>
</comment>
<dbReference type="Proteomes" id="UP000256988">
    <property type="component" value="Unassembled WGS sequence"/>
</dbReference>
<dbReference type="InterPro" id="IPR020049">
    <property type="entry name" value="Major_capsid-like"/>
</dbReference>
<dbReference type="Pfam" id="PF09950">
    <property type="entry name" value="Major_capside"/>
    <property type="match status" value="1"/>
</dbReference>
<dbReference type="PIRSF" id="PIRSF029202">
    <property type="entry name" value="UCP029202"/>
    <property type="match status" value="1"/>
</dbReference>
<dbReference type="AlphaFoldDB" id="A0A3D9EUY6"/>
<organism evidence="1 2">
    <name type="scientific">Ectopseudomonas oleovorans</name>
    <name type="common">Pseudomonas oleovorans</name>
    <dbReference type="NCBI Taxonomy" id="301"/>
    <lineage>
        <taxon>Bacteria</taxon>
        <taxon>Pseudomonadati</taxon>
        <taxon>Pseudomonadota</taxon>
        <taxon>Gammaproteobacteria</taxon>
        <taxon>Pseudomonadales</taxon>
        <taxon>Pseudomonadaceae</taxon>
        <taxon>Ectopseudomonas</taxon>
    </lineage>
</organism>
<evidence type="ECO:0008006" key="3">
    <source>
        <dbReference type="Google" id="ProtNLM"/>
    </source>
</evidence>
<evidence type="ECO:0000313" key="2">
    <source>
        <dbReference type="Proteomes" id="UP000256988"/>
    </source>
</evidence>
<dbReference type="RefSeq" id="WP_115945624.1">
    <property type="nucleotide sequence ID" value="NZ_QRDL01000002.1"/>
</dbReference>
<evidence type="ECO:0000313" key="1">
    <source>
        <dbReference type="EMBL" id="RED06982.1"/>
    </source>
</evidence>